<gene>
    <name evidence="1" type="ORF">NQZ67_16530</name>
</gene>
<dbReference type="InterPro" id="IPR021617">
    <property type="entry name" value="DUF3231"/>
</dbReference>
<dbReference type="EMBL" id="JANIPJ010000011">
    <property type="protein sequence ID" value="MCR2805496.1"/>
    <property type="molecule type" value="Genomic_DNA"/>
</dbReference>
<dbReference type="InterPro" id="IPR012347">
    <property type="entry name" value="Ferritin-like"/>
</dbReference>
<keyword evidence="2" id="KW-1185">Reference proteome</keyword>
<dbReference type="Proteomes" id="UP001141950">
    <property type="component" value="Unassembled WGS sequence"/>
</dbReference>
<name>A0A9X2MRE9_9BACL</name>
<protein>
    <submittedName>
        <fullName evidence="1">DUF3231 family protein</fullName>
    </submittedName>
</protein>
<sequence length="335" mass="38634">MNVTHEVGLSSTEIAWLWSVYINETMSICITKHLKQHNSYEDVAVLLQRSLELSEKHVEEIKKIFTKENFPIPAGFSENDLNVSAPALFFDLFSVSYVYGMSRIGMSTYSMIVSSVARNDVREFFTQCLQSTLELYNISVELMLEKGLYDRPPMVPYPDHIEFIRKKETFISQWMEKERPLNVIEMSEMFFNIERNYFGLILLTGLIQVVQDEKVKKYLIRGKQLAQKQIKFLNKTFIQDDLLGTVMVNSEVSTSTVSPFSDRLMMFLVTALNTQGIAYVGHALSISSRTDLVAEYSKTIPEIVKFAKDGMDLMIEYKWLEEPPHAPNRKELAKL</sequence>
<dbReference type="AlphaFoldDB" id="A0A9X2MRE9"/>
<evidence type="ECO:0000313" key="1">
    <source>
        <dbReference type="EMBL" id="MCR2805496.1"/>
    </source>
</evidence>
<evidence type="ECO:0000313" key="2">
    <source>
        <dbReference type="Proteomes" id="UP001141950"/>
    </source>
</evidence>
<reference evidence="1" key="1">
    <citation type="submission" date="2022-08" db="EMBL/GenBank/DDBJ databases">
        <title>The genomic sequence of strain Paenibacillus sp. SCIV0701.</title>
        <authorList>
            <person name="Zhao H."/>
        </authorList>
    </citation>
    <scope>NUCLEOTIDE SEQUENCE</scope>
    <source>
        <strain evidence="1">SCIV0701</strain>
    </source>
</reference>
<dbReference type="Pfam" id="PF11553">
    <property type="entry name" value="DUF3231"/>
    <property type="match status" value="2"/>
</dbReference>
<comment type="caution">
    <text evidence="1">The sequence shown here is derived from an EMBL/GenBank/DDBJ whole genome shotgun (WGS) entry which is preliminary data.</text>
</comment>
<dbReference type="Gene3D" id="1.20.1260.10">
    <property type="match status" value="2"/>
</dbReference>
<accession>A0A9X2MRE9</accession>
<organism evidence="1 2">
    <name type="scientific">Paenibacillus soyae</name>
    <dbReference type="NCBI Taxonomy" id="2969249"/>
    <lineage>
        <taxon>Bacteria</taxon>
        <taxon>Bacillati</taxon>
        <taxon>Bacillota</taxon>
        <taxon>Bacilli</taxon>
        <taxon>Bacillales</taxon>
        <taxon>Paenibacillaceae</taxon>
        <taxon>Paenibacillus</taxon>
    </lineage>
</organism>
<dbReference type="RefSeq" id="WP_257447971.1">
    <property type="nucleotide sequence ID" value="NZ_JANIPJ010000011.1"/>
</dbReference>
<proteinExistence type="predicted"/>